<evidence type="ECO:0000313" key="12">
    <source>
        <dbReference type="Proteomes" id="UP000575898"/>
    </source>
</evidence>
<name>A0A840MSJ9_9PROT</name>
<dbReference type="RefSeq" id="WP_343074213.1">
    <property type="nucleotide sequence ID" value="NZ_JACHHY010000007.1"/>
</dbReference>
<dbReference type="AlphaFoldDB" id="A0A840MSJ9"/>
<keyword evidence="12" id="KW-1185">Reference proteome</keyword>
<dbReference type="PANTHER" id="PTHR21320">
    <property type="entry name" value="CYTOCHROME C OXIDASE ASSEMBLY PROTEIN COX11-RELATED"/>
    <property type="match status" value="1"/>
</dbReference>
<dbReference type="PIRSF" id="PIRSF005413">
    <property type="entry name" value="COX11"/>
    <property type="match status" value="1"/>
</dbReference>
<protein>
    <recommendedName>
        <fullName evidence="4">Cytochrome c oxidase assembly protein CtaG</fullName>
    </recommendedName>
</protein>
<accession>A0A840MSJ9</accession>
<feature type="transmembrane region" description="Helical" evidence="10">
    <location>
        <begin position="12"/>
        <end position="30"/>
    </location>
</feature>
<sequence length="175" mass="19718">MLADNRQLFIKLSIIAAMMFGFGFALVPLYKQICEATGVNDLLKADAAPVNTQVNAARLVTIEFDANLRNDLPWRFKPKQVSMKVHPGQLVQVEYELENLSDRVIVGQAIPSYGPAQAGPHFRKLECFCFKQQAIQPREKRSMPVVFLLDRALPDELNTVTLSYTFFEVEGGKRS</sequence>
<evidence type="ECO:0000256" key="1">
    <source>
        <dbReference type="ARBA" id="ARBA00004007"/>
    </source>
</evidence>
<evidence type="ECO:0000256" key="8">
    <source>
        <dbReference type="ARBA" id="ARBA00023008"/>
    </source>
</evidence>
<evidence type="ECO:0000256" key="10">
    <source>
        <dbReference type="SAM" id="Phobius"/>
    </source>
</evidence>
<proteinExistence type="inferred from homology"/>
<evidence type="ECO:0000256" key="9">
    <source>
        <dbReference type="ARBA" id="ARBA00023136"/>
    </source>
</evidence>
<comment type="similarity">
    <text evidence="3">Belongs to the COX11/CtaG family.</text>
</comment>
<evidence type="ECO:0000256" key="7">
    <source>
        <dbReference type="ARBA" id="ARBA00022989"/>
    </source>
</evidence>
<gene>
    <name evidence="11" type="ORF">HNQ59_001476</name>
</gene>
<keyword evidence="9 10" id="KW-0472">Membrane</keyword>
<evidence type="ECO:0000256" key="6">
    <source>
        <dbReference type="ARBA" id="ARBA00022968"/>
    </source>
</evidence>
<evidence type="ECO:0000256" key="5">
    <source>
        <dbReference type="ARBA" id="ARBA00022692"/>
    </source>
</evidence>
<dbReference type="Proteomes" id="UP000575898">
    <property type="component" value="Unassembled WGS sequence"/>
</dbReference>
<dbReference type="NCBIfam" id="NF003465">
    <property type="entry name" value="PRK05089.1"/>
    <property type="match status" value="1"/>
</dbReference>
<dbReference type="InterPro" id="IPR007533">
    <property type="entry name" value="Cyt_c_oxidase_assmbl_CtaG"/>
</dbReference>
<keyword evidence="8" id="KW-0186">Copper</keyword>
<comment type="caution">
    <text evidence="11">The sequence shown here is derived from an EMBL/GenBank/DDBJ whole genome shotgun (WGS) entry which is preliminary data.</text>
</comment>
<comment type="function">
    <text evidence="1">Exerts its effect at some terminal stage of cytochrome c oxidase synthesis, probably by being involved in the insertion of the copper B into subunit I.</text>
</comment>
<dbReference type="PANTHER" id="PTHR21320:SF3">
    <property type="entry name" value="CYTOCHROME C OXIDASE ASSEMBLY PROTEIN COX11, MITOCHONDRIAL-RELATED"/>
    <property type="match status" value="1"/>
</dbReference>
<organism evidence="11 12">
    <name type="scientific">Chitinivorax tropicus</name>
    <dbReference type="NCBI Taxonomy" id="714531"/>
    <lineage>
        <taxon>Bacteria</taxon>
        <taxon>Pseudomonadati</taxon>
        <taxon>Pseudomonadota</taxon>
        <taxon>Betaproteobacteria</taxon>
        <taxon>Chitinivorax</taxon>
    </lineage>
</organism>
<dbReference type="SUPFAM" id="SSF110111">
    <property type="entry name" value="Ctag/Cox11"/>
    <property type="match status" value="1"/>
</dbReference>
<keyword evidence="7 10" id="KW-1133">Transmembrane helix</keyword>
<comment type="subcellular location">
    <subcellularLocation>
        <location evidence="2">Cell inner membrane</location>
        <topology evidence="2">Single-pass type II membrane protein</topology>
        <orientation evidence="2">Periplasmic side</orientation>
    </subcellularLocation>
</comment>
<reference evidence="11 12" key="1">
    <citation type="submission" date="2020-08" db="EMBL/GenBank/DDBJ databases">
        <title>Genomic Encyclopedia of Type Strains, Phase IV (KMG-IV): sequencing the most valuable type-strain genomes for metagenomic binning, comparative biology and taxonomic classification.</title>
        <authorList>
            <person name="Goeker M."/>
        </authorList>
    </citation>
    <scope>NUCLEOTIDE SEQUENCE [LARGE SCALE GENOMIC DNA]</scope>
    <source>
        <strain evidence="11 12">DSM 27165</strain>
    </source>
</reference>
<dbReference type="GO" id="GO:0005886">
    <property type="term" value="C:plasma membrane"/>
    <property type="evidence" value="ECO:0007669"/>
    <property type="project" value="UniProtKB-SubCell"/>
</dbReference>
<keyword evidence="6" id="KW-0735">Signal-anchor</keyword>
<evidence type="ECO:0000256" key="4">
    <source>
        <dbReference type="ARBA" id="ARBA00015384"/>
    </source>
</evidence>
<evidence type="ECO:0000256" key="3">
    <source>
        <dbReference type="ARBA" id="ARBA00009620"/>
    </source>
</evidence>
<evidence type="ECO:0000313" key="11">
    <source>
        <dbReference type="EMBL" id="MBB5018191.1"/>
    </source>
</evidence>
<dbReference type="Pfam" id="PF04442">
    <property type="entry name" value="CtaG_Cox11"/>
    <property type="match status" value="1"/>
</dbReference>
<dbReference type="InterPro" id="IPR023471">
    <property type="entry name" value="CtaG/Cox11_dom_sf"/>
</dbReference>
<dbReference type="EMBL" id="JACHHY010000007">
    <property type="protein sequence ID" value="MBB5018191.1"/>
    <property type="molecule type" value="Genomic_DNA"/>
</dbReference>
<dbReference type="GO" id="GO:0005507">
    <property type="term" value="F:copper ion binding"/>
    <property type="evidence" value="ECO:0007669"/>
    <property type="project" value="InterPro"/>
</dbReference>
<evidence type="ECO:0000256" key="2">
    <source>
        <dbReference type="ARBA" id="ARBA00004382"/>
    </source>
</evidence>
<keyword evidence="5 10" id="KW-0812">Transmembrane</keyword>
<dbReference type="Gene3D" id="2.60.370.10">
    <property type="entry name" value="Ctag/Cox11"/>
    <property type="match status" value="1"/>
</dbReference>